<keyword evidence="1" id="KW-0472">Membrane</keyword>
<dbReference type="EMBL" id="CP059735">
    <property type="protein sequence ID" value="WDD97420.1"/>
    <property type="molecule type" value="Genomic_DNA"/>
</dbReference>
<keyword evidence="3" id="KW-1185">Reference proteome</keyword>
<proteinExistence type="predicted"/>
<protein>
    <submittedName>
        <fullName evidence="2">DUF2784 domain-containing protein</fullName>
    </submittedName>
</protein>
<feature type="transmembrane region" description="Helical" evidence="1">
    <location>
        <begin position="105"/>
        <end position="125"/>
    </location>
</feature>
<organism evidence="2 3">
    <name type="scientific">Thalassomonas actiniarum</name>
    <dbReference type="NCBI Taxonomy" id="485447"/>
    <lineage>
        <taxon>Bacteria</taxon>
        <taxon>Pseudomonadati</taxon>
        <taxon>Pseudomonadota</taxon>
        <taxon>Gammaproteobacteria</taxon>
        <taxon>Alteromonadales</taxon>
        <taxon>Colwelliaceae</taxon>
        <taxon>Thalassomonas</taxon>
    </lineage>
</organism>
<dbReference type="KEGG" id="tact:SG35_019140"/>
<evidence type="ECO:0000256" key="1">
    <source>
        <dbReference type="SAM" id="Phobius"/>
    </source>
</evidence>
<keyword evidence="1" id="KW-0812">Transmembrane</keyword>
<dbReference type="AlphaFoldDB" id="A0AAF0C247"/>
<evidence type="ECO:0000313" key="3">
    <source>
        <dbReference type="Proteomes" id="UP000032568"/>
    </source>
</evidence>
<accession>A0AAF0C247</accession>
<evidence type="ECO:0000313" key="2">
    <source>
        <dbReference type="EMBL" id="WDD97420.1"/>
    </source>
</evidence>
<dbReference type="Pfam" id="PF10861">
    <property type="entry name" value="DUF2784"/>
    <property type="match status" value="1"/>
</dbReference>
<keyword evidence="1" id="KW-1133">Transmembrane helix</keyword>
<dbReference type="RefSeq" id="WP_044836431.1">
    <property type="nucleotide sequence ID" value="NZ_CP059735.1"/>
</dbReference>
<feature type="transmembrane region" description="Helical" evidence="1">
    <location>
        <begin position="46"/>
        <end position="66"/>
    </location>
</feature>
<reference evidence="2 3" key="1">
    <citation type="journal article" date="2015" name="Genome Announc.">
        <title>Draft Genome Sequences of Marine Isolates of Thalassomonas viridans and Thalassomonas actiniarum.</title>
        <authorList>
            <person name="Olonade I."/>
            <person name="van Zyl L.J."/>
            <person name="Trindade M."/>
        </authorList>
    </citation>
    <scope>NUCLEOTIDE SEQUENCE [LARGE SCALE GENOMIC DNA]</scope>
    <source>
        <strain evidence="2 3">A5K-106</strain>
    </source>
</reference>
<reference evidence="2 3" key="2">
    <citation type="journal article" date="2022" name="Mar. Drugs">
        <title>Bioassay-Guided Fractionation Leads to the Detection of Cholic Acid Generated by the Rare Thalassomonas sp.</title>
        <authorList>
            <person name="Pheiffer F."/>
            <person name="Schneider Y.K."/>
            <person name="Hansen E.H."/>
            <person name="Andersen J.H."/>
            <person name="Isaksson J."/>
            <person name="Busche T."/>
            <person name="R C."/>
            <person name="Kalinowski J."/>
            <person name="Zyl L.V."/>
            <person name="Trindade M."/>
        </authorList>
    </citation>
    <scope>NUCLEOTIDE SEQUENCE [LARGE SCALE GENOMIC DNA]</scope>
    <source>
        <strain evidence="2 3">A5K-106</strain>
    </source>
</reference>
<name>A0AAF0C247_9GAMM</name>
<sequence>MTQLYHYLADAVLLLHFSFVLFVVGALLLTLLGGYRGWLWVRNYRFRLFHLFCILIVMLQSWLGVICPVTTLEMWLRGLAGDKQYSGSFIGHWLEYLLYYRAPDWVFILAYSLFALLVVLTWVYLPPKKKLS</sequence>
<dbReference type="Proteomes" id="UP000032568">
    <property type="component" value="Chromosome"/>
</dbReference>
<feature type="transmembrane region" description="Helical" evidence="1">
    <location>
        <begin position="12"/>
        <end position="34"/>
    </location>
</feature>
<gene>
    <name evidence="2" type="ORF">SG35_019140</name>
</gene>
<dbReference type="InterPro" id="IPR021218">
    <property type="entry name" value="DUF2784"/>
</dbReference>